<dbReference type="OrthoDB" id="10648407at2759"/>
<sequence length="195" mass="21721">MQYHSYAFSSNGEPTILARNVPNPVISPKTTFSQLFLVVIAQSLFVSFVTSESSTSHPYIADPPPADNQPNDIYRTSSSLLKPTLPRNARLLYPNLGTLKDFIKDPERADYIIKPRNFDTRPEINEIQTPEKVNLKPITQPLPPVPSRRNFRPPSPQPFVAANARLSPNFQFGPSRSISGFLQPPPPAPIGGFRN</sequence>
<name>A0A7R8WDG3_9CRUS</name>
<gene>
    <name evidence="2" type="ORF">CTOB1V02_LOCUS4683</name>
</gene>
<feature type="region of interest" description="Disordered" evidence="1">
    <location>
        <begin position="54"/>
        <end position="74"/>
    </location>
</feature>
<organism evidence="2">
    <name type="scientific">Cyprideis torosa</name>
    <dbReference type="NCBI Taxonomy" id="163714"/>
    <lineage>
        <taxon>Eukaryota</taxon>
        <taxon>Metazoa</taxon>
        <taxon>Ecdysozoa</taxon>
        <taxon>Arthropoda</taxon>
        <taxon>Crustacea</taxon>
        <taxon>Oligostraca</taxon>
        <taxon>Ostracoda</taxon>
        <taxon>Podocopa</taxon>
        <taxon>Podocopida</taxon>
        <taxon>Cytherocopina</taxon>
        <taxon>Cytheroidea</taxon>
        <taxon>Cytherideidae</taxon>
        <taxon>Cyprideis</taxon>
    </lineage>
</organism>
<evidence type="ECO:0000313" key="2">
    <source>
        <dbReference type="EMBL" id="CAD7226768.1"/>
    </source>
</evidence>
<reference evidence="2" key="1">
    <citation type="submission" date="2020-11" db="EMBL/GenBank/DDBJ databases">
        <authorList>
            <person name="Tran Van P."/>
        </authorList>
    </citation>
    <scope>NUCLEOTIDE SEQUENCE</scope>
</reference>
<accession>A0A7R8WDG3</accession>
<evidence type="ECO:0000256" key="1">
    <source>
        <dbReference type="SAM" id="MobiDB-lite"/>
    </source>
</evidence>
<feature type="region of interest" description="Disordered" evidence="1">
    <location>
        <begin position="173"/>
        <end position="195"/>
    </location>
</feature>
<dbReference type="EMBL" id="OB660928">
    <property type="protein sequence ID" value="CAD7226768.1"/>
    <property type="molecule type" value="Genomic_DNA"/>
</dbReference>
<proteinExistence type="predicted"/>
<dbReference type="AlphaFoldDB" id="A0A7R8WDG3"/>
<feature type="region of interest" description="Disordered" evidence="1">
    <location>
        <begin position="136"/>
        <end position="160"/>
    </location>
</feature>
<protein>
    <submittedName>
        <fullName evidence="2">Uncharacterized protein</fullName>
    </submittedName>
</protein>